<proteinExistence type="predicted"/>
<keyword evidence="1" id="KW-1133">Transmembrane helix</keyword>
<keyword evidence="4" id="KW-1185">Reference proteome</keyword>
<dbReference type="AlphaFoldDB" id="A0A543BCA7"/>
<dbReference type="Proteomes" id="UP000317209">
    <property type="component" value="Unassembled WGS sequence"/>
</dbReference>
<accession>A0A543BCA7</accession>
<keyword evidence="1" id="KW-0812">Transmembrane</keyword>
<evidence type="ECO:0000256" key="1">
    <source>
        <dbReference type="SAM" id="Phobius"/>
    </source>
</evidence>
<feature type="domain" description="Potassium channel" evidence="2">
    <location>
        <begin position="158"/>
        <end position="224"/>
    </location>
</feature>
<dbReference type="SUPFAM" id="SSF81324">
    <property type="entry name" value="Voltage-gated potassium channels"/>
    <property type="match status" value="1"/>
</dbReference>
<keyword evidence="1" id="KW-0472">Membrane</keyword>
<sequence>MTAPARRDRARRRIVARLSADGARSIGYAAILALLVVSYWLCASQRSTDPNPIAFLLILVTVAVVFRVTDTRAFVQHIAWAVLSVAGLATIVATLLGAEGHTLDVVLSAASMVALLIAPAVIIGHQATRRGLNLEALLAAITAYVLVGLFFAFVLNLLSQLSATPTFDATDGDSLANQVFFSFTTLTTTGYGNLVPVSTGAQTIAVSEAITGQFFLITAVARIMRGATGPTTARDALRTPKETP</sequence>
<feature type="transmembrane region" description="Helical" evidence="1">
    <location>
        <begin position="105"/>
        <end position="124"/>
    </location>
</feature>
<dbReference type="InterPro" id="IPR013099">
    <property type="entry name" value="K_chnl_dom"/>
</dbReference>
<evidence type="ECO:0000313" key="4">
    <source>
        <dbReference type="Proteomes" id="UP000317209"/>
    </source>
</evidence>
<dbReference type="Gene3D" id="1.10.287.70">
    <property type="match status" value="1"/>
</dbReference>
<dbReference type="EMBL" id="VFOX01000002">
    <property type="protein sequence ID" value="TQL82489.1"/>
    <property type="molecule type" value="Genomic_DNA"/>
</dbReference>
<feature type="transmembrane region" description="Helical" evidence="1">
    <location>
        <begin position="78"/>
        <end position="99"/>
    </location>
</feature>
<protein>
    <submittedName>
        <fullName evidence="3">Ion channel</fullName>
    </submittedName>
</protein>
<evidence type="ECO:0000313" key="3">
    <source>
        <dbReference type="EMBL" id="TQL82489.1"/>
    </source>
</evidence>
<dbReference type="OrthoDB" id="3288670at2"/>
<feature type="transmembrane region" description="Helical" evidence="1">
    <location>
        <begin position="136"/>
        <end position="158"/>
    </location>
</feature>
<feature type="transmembrane region" description="Helical" evidence="1">
    <location>
        <begin position="53"/>
        <end position="69"/>
    </location>
</feature>
<feature type="transmembrane region" description="Helical" evidence="1">
    <location>
        <begin position="21"/>
        <end position="41"/>
    </location>
</feature>
<gene>
    <name evidence="3" type="ORF">FB560_3979</name>
</gene>
<reference evidence="3 4" key="1">
    <citation type="submission" date="2019-06" db="EMBL/GenBank/DDBJ databases">
        <title>Sequencing the genomes of 1000 actinobacteria strains.</title>
        <authorList>
            <person name="Klenk H.-P."/>
        </authorList>
    </citation>
    <scope>NUCLEOTIDE SEQUENCE [LARGE SCALE GENOMIC DNA]</scope>
    <source>
        <strain evidence="3 4">DSM 20169</strain>
    </source>
</reference>
<dbReference type="Pfam" id="PF07885">
    <property type="entry name" value="Ion_trans_2"/>
    <property type="match status" value="1"/>
</dbReference>
<name>A0A543BCA7_9MICO</name>
<evidence type="ECO:0000259" key="2">
    <source>
        <dbReference type="Pfam" id="PF07885"/>
    </source>
</evidence>
<organism evidence="3 4">
    <name type="scientific">Microbacterium saperdae</name>
    <dbReference type="NCBI Taxonomy" id="69368"/>
    <lineage>
        <taxon>Bacteria</taxon>
        <taxon>Bacillati</taxon>
        <taxon>Actinomycetota</taxon>
        <taxon>Actinomycetes</taxon>
        <taxon>Micrococcales</taxon>
        <taxon>Microbacteriaceae</taxon>
        <taxon>Microbacterium</taxon>
    </lineage>
</organism>
<comment type="caution">
    <text evidence="3">The sequence shown here is derived from an EMBL/GenBank/DDBJ whole genome shotgun (WGS) entry which is preliminary data.</text>
</comment>
<dbReference type="RefSeq" id="WP_141874404.1">
    <property type="nucleotide sequence ID" value="NZ_VFOX01000002.1"/>
</dbReference>